<protein>
    <submittedName>
        <fullName evidence="4">Uncharacterized protein LOC111115401</fullName>
    </submittedName>
</protein>
<feature type="region of interest" description="Disordered" evidence="1">
    <location>
        <begin position="217"/>
        <end position="244"/>
    </location>
</feature>
<evidence type="ECO:0000256" key="1">
    <source>
        <dbReference type="SAM" id="MobiDB-lite"/>
    </source>
</evidence>
<dbReference type="Proteomes" id="UP000694844">
    <property type="component" value="Chromosome 9"/>
</dbReference>
<feature type="transmembrane region" description="Helical" evidence="2">
    <location>
        <begin position="93"/>
        <end position="112"/>
    </location>
</feature>
<sequence length="244" mass="27538">MVKLLSGMATTAMEVTISVSLIVTIGLWLSAMFTTGWFLASIRSDNTTTYPLELKMSLFEMKLCNIKSCSMEFPEKAVFIFDSTFSSVTERQLMSITALALSGICCILVMLSEFSLYKNQTKELVIIFLSFISVVFEVILVIRMVIFVSRMSQNYDTNSKFLKEFDRSNDRIHDFPIIHKFPFSILIAFLGCLVGTTGCILRIIQLVSVRRNREHGSLSTDQTAPTPIGLTNLQENGQTHHEEM</sequence>
<feature type="transmembrane region" description="Helical" evidence="2">
    <location>
        <begin position="124"/>
        <end position="146"/>
    </location>
</feature>
<dbReference type="AlphaFoldDB" id="A0A8B8C411"/>
<evidence type="ECO:0000256" key="2">
    <source>
        <dbReference type="SAM" id="Phobius"/>
    </source>
</evidence>
<feature type="transmembrane region" description="Helical" evidence="2">
    <location>
        <begin position="12"/>
        <end position="40"/>
    </location>
</feature>
<name>A0A8B8C411_CRAVI</name>
<keyword evidence="2" id="KW-0472">Membrane</keyword>
<organism evidence="3 4">
    <name type="scientific">Crassostrea virginica</name>
    <name type="common">Eastern oyster</name>
    <dbReference type="NCBI Taxonomy" id="6565"/>
    <lineage>
        <taxon>Eukaryota</taxon>
        <taxon>Metazoa</taxon>
        <taxon>Spiralia</taxon>
        <taxon>Lophotrochozoa</taxon>
        <taxon>Mollusca</taxon>
        <taxon>Bivalvia</taxon>
        <taxon>Autobranchia</taxon>
        <taxon>Pteriomorphia</taxon>
        <taxon>Ostreida</taxon>
        <taxon>Ostreoidea</taxon>
        <taxon>Ostreidae</taxon>
        <taxon>Crassostrea</taxon>
    </lineage>
</organism>
<dbReference type="OrthoDB" id="6213664at2759"/>
<keyword evidence="2" id="KW-1133">Transmembrane helix</keyword>
<keyword evidence="3" id="KW-1185">Reference proteome</keyword>
<feature type="transmembrane region" description="Helical" evidence="2">
    <location>
        <begin position="183"/>
        <end position="204"/>
    </location>
</feature>
<reference evidence="4" key="1">
    <citation type="submission" date="2025-08" db="UniProtKB">
        <authorList>
            <consortium name="RefSeq"/>
        </authorList>
    </citation>
    <scope>IDENTIFICATION</scope>
    <source>
        <tissue evidence="4">Whole sample</tissue>
    </source>
</reference>
<accession>A0A8B8C411</accession>
<dbReference type="RefSeq" id="XP_022309829.1">
    <property type="nucleotide sequence ID" value="XM_022454121.1"/>
</dbReference>
<evidence type="ECO:0000313" key="3">
    <source>
        <dbReference type="Proteomes" id="UP000694844"/>
    </source>
</evidence>
<feature type="compositionally biased region" description="Polar residues" evidence="1">
    <location>
        <begin position="217"/>
        <end position="237"/>
    </location>
</feature>
<keyword evidence="2" id="KW-0812">Transmembrane</keyword>
<proteinExistence type="predicted"/>
<gene>
    <name evidence="4" type="primary">LOC111115401</name>
</gene>
<dbReference type="KEGG" id="cvn:111115401"/>
<evidence type="ECO:0000313" key="4">
    <source>
        <dbReference type="RefSeq" id="XP_022309829.1"/>
    </source>
</evidence>
<dbReference type="GeneID" id="111115401"/>